<dbReference type="AlphaFoldDB" id="A0A816BQW8"/>
<protein>
    <submittedName>
        <fullName evidence="4">Uncharacterized protein</fullName>
    </submittedName>
</protein>
<sequence length="122" mass="14061">MSESEGPRTATEDDGKPSESDTIQKNSNLSLKRYHKVKAEIQTYEGQLRMERETYNATWNAINSKEKSIKGLQEKIKTLQQEIDALVIEESSINQSMKIIQEKKEALEQELFPFLKERVIAT</sequence>
<reference evidence="4" key="1">
    <citation type="submission" date="2021-02" db="EMBL/GenBank/DDBJ databases">
        <authorList>
            <person name="Nowell W R."/>
        </authorList>
    </citation>
    <scope>NUCLEOTIDE SEQUENCE</scope>
</reference>
<dbReference type="Proteomes" id="UP000663828">
    <property type="component" value="Unassembled WGS sequence"/>
</dbReference>
<evidence type="ECO:0000313" key="4">
    <source>
        <dbReference type="EMBL" id="CAF1611518.1"/>
    </source>
</evidence>
<evidence type="ECO:0000256" key="1">
    <source>
        <dbReference type="SAM" id="Coils"/>
    </source>
</evidence>
<dbReference type="OrthoDB" id="10389918at2759"/>
<feature type="compositionally biased region" description="Polar residues" evidence="2">
    <location>
        <begin position="20"/>
        <end position="29"/>
    </location>
</feature>
<proteinExistence type="predicted"/>
<evidence type="ECO:0000313" key="5">
    <source>
        <dbReference type="Proteomes" id="UP000663828"/>
    </source>
</evidence>
<keyword evidence="1" id="KW-0175">Coiled coil</keyword>
<evidence type="ECO:0000313" key="3">
    <source>
        <dbReference type="EMBL" id="CAF1039407.1"/>
    </source>
</evidence>
<evidence type="ECO:0000256" key="2">
    <source>
        <dbReference type="SAM" id="MobiDB-lite"/>
    </source>
</evidence>
<feature type="compositionally biased region" description="Basic and acidic residues" evidence="2">
    <location>
        <begin position="10"/>
        <end position="19"/>
    </location>
</feature>
<gene>
    <name evidence="3" type="ORF">EDS130_LOCUS16844</name>
    <name evidence="4" type="ORF">XAT740_LOCUS48957</name>
</gene>
<organism evidence="4 5">
    <name type="scientific">Adineta ricciae</name>
    <name type="common">Rotifer</name>
    <dbReference type="NCBI Taxonomy" id="249248"/>
    <lineage>
        <taxon>Eukaryota</taxon>
        <taxon>Metazoa</taxon>
        <taxon>Spiralia</taxon>
        <taxon>Gnathifera</taxon>
        <taxon>Rotifera</taxon>
        <taxon>Eurotatoria</taxon>
        <taxon>Bdelloidea</taxon>
        <taxon>Adinetida</taxon>
        <taxon>Adinetidae</taxon>
        <taxon>Adineta</taxon>
    </lineage>
</organism>
<comment type="caution">
    <text evidence="4">The sequence shown here is derived from an EMBL/GenBank/DDBJ whole genome shotgun (WGS) entry which is preliminary data.</text>
</comment>
<feature type="region of interest" description="Disordered" evidence="2">
    <location>
        <begin position="1"/>
        <end position="29"/>
    </location>
</feature>
<dbReference type="EMBL" id="CAJNOR010007134">
    <property type="protein sequence ID" value="CAF1611518.1"/>
    <property type="molecule type" value="Genomic_DNA"/>
</dbReference>
<dbReference type="EMBL" id="CAJNOJ010000074">
    <property type="protein sequence ID" value="CAF1039407.1"/>
    <property type="molecule type" value="Genomic_DNA"/>
</dbReference>
<dbReference type="Proteomes" id="UP000663852">
    <property type="component" value="Unassembled WGS sequence"/>
</dbReference>
<keyword evidence="5" id="KW-1185">Reference proteome</keyword>
<name>A0A816BQW8_ADIRI</name>
<accession>A0A816BQW8</accession>
<feature type="coiled-coil region" evidence="1">
    <location>
        <begin position="62"/>
        <end position="110"/>
    </location>
</feature>